<keyword evidence="1" id="KW-1185">Reference proteome</keyword>
<proteinExistence type="predicted"/>
<dbReference type="RefSeq" id="XP_015072962.2">
    <property type="nucleotide sequence ID" value="XM_015217476.2"/>
</dbReference>
<protein>
    <submittedName>
        <fullName evidence="2">Uncharacterized protein LOC107017205</fullName>
    </submittedName>
</protein>
<dbReference type="PANTHER" id="PTHR34222:SF82">
    <property type="entry name" value="CCHC-TYPE DOMAIN-CONTAINING PROTEIN"/>
    <property type="match status" value="1"/>
</dbReference>
<dbReference type="GeneID" id="107017205"/>
<evidence type="ECO:0000313" key="2">
    <source>
        <dbReference type="RefSeq" id="XP_015072962.2"/>
    </source>
</evidence>
<reference evidence="1" key="1">
    <citation type="journal article" date="2014" name="Nat. Genet.">
        <title>The genome of the stress-tolerant wild tomato species Solanum pennellii.</title>
        <authorList>
            <person name="Bolger A."/>
            <person name="Scossa F."/>
            <person name="Bolger M.E."/>
            <person name="Lanz C."/>
            <person name="Maumus F."/>
            <person name="Tohge T."/>
            <person name="Quesneville H."/>
            <person name="Alseekh S."/>
            <person name="Sorensen I."/>
            <person name="Lichtenstein G."/>
            <person name="Fich E.A."/>
            <person name="Conte M."/>
            <person name="Keller H."/>
            <person name="Schneeberger K."/>
            <person name="Schwacke R."/>
            <person name="Ofner I."/>
            <person name="Vrebalov J."/>
            <person name="Xu Y."/>
            <person name="Osorio S."/>
            <person name="Aflitos S.A."/>
            <person name="Schijlen E."/>
            <person name="Jimenez-Gomez J.M."/>
            <person name="Ryngajllo M."/>
            <person name="Kimura S."/>
            <person name="Kumar R."/>
            <person name="Koenig D."/>
            <person name="Headland L.R."/>
            <person name="Maloof J.N."/>
            <person name="Sinha N."/>
            <person name="van Ham R.C."/>
            <person name="Lankhorst R.K."/>
            <person name="Mao L."/>
            <person name="Vogel A."/>
            <person name="Arsova B."/>
            <person name="Panstruga R."/>
            <person name="Fei Z."/>
            <person name="Rose J.K."/>
            <person name="Zamir D."/>
            <person name="Carrari F."/>
            <person name="Giovannoni J.J."/>
            <person name="Weigel D."/>
            <person name="Usadel B."/>
            <person name="Fernie A.R."/>
        </authorList>
    </citation>
    <scope>NUCLEOTIDE SEQUENCE [LARGE SCALE GENOMIC DNA]</scope>
    <source>
        <strain evidence="1">cv. LA0716</strain>
    </source>
</reference>
<organism evidence="1 2">
    <name type="scientific">Solanum pennellii</name>
    <name type="common">Tomato</name>
    <name type="synonym">Lycopersicon pennellii</name>
    <dbReference type="NCBI Taxonomy" id="28526"/>
    <lineage>
        <taxon>Eukaryota</taxon>
        <taxon>Viridiplantae</taxon>
        <taxon>Streptophyta</taxon>
        <taxon>Embryophyta</taxon>
        <taxon>Tracheophyta</taxon>
        <taxon>Spermatophyta</taxon>
        <taxon>Magnoliopsida</taxon>
        <taxon>eudicotyledons</taxon>
        <taxon>Gunneridae</taxon>
        <taxon>Pentapetalae</taxon>
        <taxon>asterids</taxon>
        <taxon>lamiids</taxon>
        <taxon>Solanales</taxon>
        <taxon>Solanaceae</taxon>
        <taxon>Solanoideae</taxon>
        <taxon>Solaneae</taxon>
        <taxon>Solanum</taxon>
        <taxon>Solanum subgen. Lycopersicon</taxon>
    </lineage>
</organism>
<dbReference type="PANTHER" id="PTHR34222">
    <property type="entry name" value="GAG_PRE-INTEGRS DOMAIN-CONTAINING PROTEIN"/>
    <property type="match status" value="1"/>
</dbReference>
<sequence length="225" mass="24807">MMLDPAPGVNKAYSLMMAEESQRILGKSSTTGSDNSVSANVGGINETMAFFSNGKGHMLRSGSTSQSVSNPPMGAGFRSNQKQFNSNNTLYCDYCNWKGHVRANCYNLHGYPADWKGKRRNNTASVSANHVGFNNTPGLPMHHQNTTNESCSSKVQPTVSSGVFSQQQQLHSHQQQFHPHFSPQQYMQLLKLIELENVKNNCDNATAHASGPLKWECEGDWHTGE</sequence>
<dbReference type="Proteomes" id="UP000694930">
    <property type="component" value="Chromosome 4"/>
</dbReference>
<gene>
    <name evidence="2" type="primary">LOC107017205</name>
</gene>
<name>A0ABM1GLQ6_SOLPN</name>
<reference evidence="2" key="2">
    <citation type="submission" date="2025-08" db="UniProtKB">
        <authorList>
            <consortium name="RefSeq"/>
        </authorList>
    </citation>
    <scope>IDENTIFICATION</scope>
</reference>
<accession>A0ABM1GLQ6</accession>
<evidence type="ECO:0000313" key="1">
    <source>
        <dbReference type="Proteomes" id="UP000694930"/>
    </source>
</evidence>